<dbReference type="PROSITE" id="PS00211">
    <property type="entry name" value="ABC_TRANSPORTER_1"/>
    <property type="match status" value="1"/>
</dbReference>
<accession>A0A5J5BHF5</accession>
<comment type="similarity">
    <text evidence="2">Belongs to the ABC transporter superfamily. ABCC family. Conjugate transporter (TC 3.A.1.208) subfamily.</text>
</comment>
<dbReference type="CDD" id="cd03250">
    <property type="entry name" value="ABCC_MRP_domain1"/>
    <property type="match status" value="1"/>
</dbReference>
<evidence type="ECO:0000256" key="13">
    <source>
        <dbReference type="SAM" id="MobiDB-lite"/>
    </source>
</evidence>
<feature type="domain" description="ABC transmembrane type-1" evidence="16">
    <location>
        <begin position="58"/>
        <end position="277"/>
    </location>
</feature>
<dbReference type="GO" id="GO:0016887">
    <property type="term" value="F:ATP hydrolysis activity"/>
    <property type="evidence" value="ECO:0007669"/>
    <property type="project" value="InterPro"/>
</dbReference>
<dbReference type="PROSITE" id="PS50893">
    <property type="entry name" value="ABC_TRANSPORTER_2"/>
    <property type="match status" value="1"/>
</dbReference>
<dbReference type="GO" id="GO:0008559">
    <property type="term" value="F:ABC-type xenobiotic transporter activity"/>
    <property type="evidence" value="ECO:0007669"/>
    <property type="project" value="UniProtKB-EC"/>
</dbReference>
<dbReference type="InterPro" id="IPR017871">
    <property type="entry name" value="ABC_transporter-like_CS"/>
</dbReference>
<organism evidence="17 18">
    <name type="scientific">Nyssa sinensis</name>
    <dbReference type="NCBI Taxonomy" id="561372"/>
    <lineage>
        <taxon>Eukaryota</taxon>
        <taxon>Viridiplantae</taxon>
        <taxon>Streptophyta</taxon>
        <taxon>Embryophyta</taxon>
        <taxon>Tracheophyta</taxon>
        <taxon>Spermatophyta</taxon>
        <taxon>Magnoliopsida</taxon>
        <taxon>eudicotyledons</taxon>
        <taxon>Gunneridae</taxon>
        <taxon>Pentapetalae</taxon>
        <taxon>asterids</taxon>
        <taxon>Cornales</taxon>
        <taxon>Nyssaceae</taxon>
        <taxon>Nyssa</taxon>
    </lineage>
</organism>
<keyword evidence="7" id="KW-0547">Nucleotide-binding</keyword>
<evidence type="ECO:0000256" key="6">
    <source>
        <dbReference type="ARBA" id="ARBA00022737"/>
    </source>
</evidence>
<evidence type="ECO:0000256" key="14">
    <source>
        <dbReference type="SAM" id="Phobius"/>
    </source>
</evidence>
<name>A0A5J5BHF5_9ASTE</name>
<dbReference type="PROSITE" id="PS50929">
    <property type="entry name" value="ABC_TM1F"/>
    <property type="match status" value="2"/>
</dbReference>
<evidence type="ECO:0000256" key="11">
    <source>
        <dbReference type="ARBA" id="ARBA00023136"/>
    </source>
</evidence>
<evidence type="ECO:0000256" key="12">
    <source>
        <dbReference type="ARBA" id="ARBA00034018"/>
    </source>
</evidence>
<dbReference type="InterPro" id="IPR044726">
    <property type="entry name" value="ABCC_6TM_D2"/>
</dbReference>
<keyword evidence="10 14" id="KW-1133">Transmembrane helix</keyword>
<evidence type="ECO:0000256" key="1">
    <source>
        <dbReference type="ARBA" id="ARBA00004141"/>
    </source>
</evidence>
<dbReference type="PANTHER" id="PTHR24223">
    <property type="entry name" value="ATP-BINDING CASSETTE SUB-FAMILY C"/>
    <property type="match status" value="1"/>
</dbReference>
<evidence type="ECO:0000313" key="18">
    <source>
        <dbReference type="Proteomes" id="UP000325577"/>
    </source>
</evidence>
<dbReference type="Proteomes" id="UP000325577">
    <property type="component" value="Linkage Group LG12"/>
</dbReference>
<evidence type="ECO:0000256" key="9">
    <source>
        <dbReference type="ARBA" id="ARBA00022967"/>
    </source>
</evidence>
<dbReference type="Gene3D" id="3.40.50.300">
    <property type="entry name" value="P-loop containing nucleotide triphosphate hydrolases"/>
    <property type="match status" value="1"/>
</dbReference>
<dbReference type="InterPro" id="IPR003593">
    <property type="entry name" value="AAA+_ATPase"/>
</dbReference>
<proteinExistence type="inferred from homology"/>
<keyword evidence="5 14" id="KW-0812">Transmembrane</keyword>
<dbReference type="CDD" id="cd18579">
    <property type="entry name" value="ABC_6TM_ABCC_D1"/>
    <property type="match status" value="1"/>
</dbReference>
<dbReference type="CDD" id="cd18580">
    <property type="entry name" value="ABC_6TM_ABCC_D2"/>
    <property type="match status" value="1"/>
</dbReference>
<dbReference type="EC" id="7.6.2.2" evidence="3"/>
<dbReference type="Pfam" id="PF00005">
    <property type="entry name" value="ABC_tran"/>
    <property type="match status" value="1"/>
</dbReference>
<feature type="transmembrane region" description="Helical" evidence="14">
    <location>
        <begin position="748"/>
        <end position="766"/>
    </location>
</feature>
<dbReference type="InterPro" id="IPR044746">
    <property type="entry name" value="ABCC_6TM_D1"/>
</dbReference>
<keyword evidence="18" id="KW-1185">Reference proteome</keyword>
<dbReference type="EMBL" id="CM018035">
    <property type="protein sequence ID" value="KAA8541700.1"/>
    <property type="molecule type" value="Genomic_DNA"/>
</dbReference>
<evidence type="ECO:0000256" key="4">
    <source>
        <dbReference type="ARBA" id="ARBA00022448"/>
    </source>
</evidence>
<feature type="transmembrane region" description="Helical" evidence="14">
    <location>
        <begin position="29"/>
        <end position="51"/>
    </location>
</feature>
<evidence type="ECO:0000256" key="2">
    <source>
        <dbReference type="ARBA" id="ARBA00009726"/>
    </source>
</evidence>
<feature type="domain" description="ABC transporter" evidence="15">
    <location>
        <begin position="311"/>
        <end position="534"/>
    </location>
</feature>
<feature type="domain" description="ABC transmembrane type-1" evidence="16">
    <location>
        <begin position="620"/>
        <end position="894"/>
    </location>
</feature>
<feature type="transmembrane region" description="Helical" evidence="14">
    <location>
        <begin position="614"/>
        <end position="639"/>
    </location>
</feature>
<evidence type="ECO:0000259" key="16">
    <source>
        <dbReference type="PROSITE" id="PS50929"/>
    </source>
</evidence>
<feature type="compositionally biased region" description="Basic and acidic residues" evidence="13">
    <location>
        <begin position="929"/>
        <end position="938"/>
    </location>
</feature>
<dbReference type="InterPro" id="IPR036640">
    <property type="entry name" value="ABC1_TM_sf"/>
</dbReference>
<feature type="transmembrane region" description="Helical" evidence="14">
    <location>
        <begin position="113"/>
        <end position="146"/>
    </location>
</feature>
<dbReference type="OrthoDB" id="6500128at2759"/>
<evidence type="ECO:0000256" key="8">
    <source>
        <dbReference type="ARBA" id="ARBA00022840"/>
    </source>
</evidence>
<dbReference type="InterPro" id="IPR027417">
    <property type="entry name" value="P-loop_NTPase"/>
</dbReference>
<dbReference type="SMART" id="SM00382">
    <property type="entry name" value="AAA"/>
    <property type="match status" value="1"/>
</dbReference>
<keyword evidence="11 14" id="KW-0472">Membrane</keyword>
<sequence>MAFLGKSLGGFSWICEGELDVDASCIHRIIIDAVNLIFLFVFYLLLLVDFIRKHNLRGGRTGMRMRSALMVAIYEKQLKLSSLGRRRHSTGEVVNYIAVDAYRMREFPMWFRLGWSFAMQMFLSIVVLFGVVGIAAIFGLVPMLIFGLLNVPFANSLQKCQSEFMIAQDKRLRYTSEILNSMKIIKLQSWEDKFKNLIESYRDNEFKWLAESQYKKAYSTALYWMIPTMISSIIFFGCALFSSAPFDAGTIFTILAALRCMADPVINIPETLSALIQVKVSFDRINSFLLDNELQNEKIRRNQSRDLDISIRILAGSYSWEPESTIPTLRNMSLEVRWGQKIAVCGPVGAGKSSLLYAMLGEIPKISGTVDVFGSITYVSQASWIQGGTFRDNILFGKPMDNTKYEAAIKACALDKDISSFDHGDLTEIGQRGLNMSGGQKQRIQLARAVYNDADIYLLDDPFSAVDAHTATILFNDCVMAALQNKTVILVTHQVEFLSEVDKILVMEGGQVTQSGSYKELLMAGTAFEQLVNAHKDSIKVSDPSTNENKSDAQNGNIYRLEESNWPFPAKENNEGEISKKGLPGVQLTEEEEKEIGDVGWKPFLDYILVSKGWIFLSTSIIAQIFFVALQAAASYWLAFGIQIPTISTGILIGIYTLISTASAFFVYLRSLLAALLGLKASKAFFSGFNNSIFNAPMLFFDSTPIGRILTRASSDLSVLDFDIPFATAFTMAAAIELLSIIGVMASVTWQVLIVAIFAIVASKYVQGYYQASARELMRINGTTKAPVMNYAAETSLGVVTIRAFKMADIFFQNYLKLVDTDAKLFFYSNAALEWLVMRVEAFQILTIITAAFLLVFFPKDIVAPGLVGLSLSYALALTGTQAFMSRWYCSLANYLISVERIKQFMDIPPEPPAIVEDRRPPSSWPSIGKDRVGGSKD</sequence>
<dbReference type="PANTHER" id="PTHR24223:SF108">
    <property type="entry name" value="ABC TRANSPORTER C FAMILY MEMBER 8"/>
    <property type="match status" value="1"/>
</dbReference>
<evidence type="ECO:0000256" key="5">
    <source>
        <dbReference type="ARBA" id="ARBA00022692"/>
    </source>
</evidence>
<dbReference type="SUPFAM" id="SSF90123">
    <property type="entry name" value="ABC transporter transmembrane region"/>
    <property type="match status" value="2"/>
</dbReference>
<dbReference type="InterPro" id="IPR050173">
    <property type="entry name" value="ABC_transporter_C-like"/>
</dbReference>
<reference evidence="17 18" key="1">
    <citation type="submission" date="2019-09" db="EMBL/GenBank/DDBJ databases">
        <title>A chromosome-level genome assembly of the Chinese tupelo Nyssa sinensis.</title>
        <authorList>
            <person name="Yang X."/>
            <person name="Kang M."/>
            <person name="Yang Y."/>
            <person name="Xiong H."/>
            <person name="Wang M."/>
            <person name="Zhang Z."/>
            <person name="Wang Z."/>
            <person name="Wu H."/>
            <person name="Ma T."/>
            <person name="Liu J."/>
            <person name="Xi Z."/>
        </authorList>
    </citation>
    <scope>NUCLEOTIDE SEQUENCE [LARGE SCALE GENOMIC DNA]</scope>
    <source>
        <strain evidence="17">J267</strain>
        <tissue evidence="17">Leaf</tissue>
    </source>
</reference>
<feature type="transmembrane region" description="Helical" evidence="14">
    <location>
        <begin position="221"/>
        <end position="241"/>
    </location>
</feature>
<dbReference type="Gene3D" id="1.20.1560.10">
    <property type="entry name" value="ABC transporter type 1, transmembrane domain"/>
    <property type="match status" value="2"/>
</dbReference>
<feature type="region of interest" description="Disordered" evidence="13">
    <location>
        <begin position="913"/>
        <end position="938"/>
    </location>
</feature>
<feature type="transmembrane region" description="Helical" evidence="14">
    <location>
        <begin position="651"/>
        <end position="679"/>
    </location>
</feature>
<comment type="subcellular location">
    <subcellularLocation>
        <location evidence="1">Membrane</location>
        <topology evidence="1">Multi-pass membrane protein</topology>
    </subcellularLocation>
</comment>
<evidence type="ECO:0000256" key="10">
    <source>
        <dbReference type="ARBA" id="ARBA00022989"/>
    </source>
</evidence>
<dbReference type="FunFam" id="3.40.50.300:FF:001405">
    <property type="entry name" value="Multidrug resistance protein associated1"/>
    <property type="match status" value="1"/>
</dbReference>
<dbReference type="Pfam" id="PF00664">
    <property type="entry name" value="ABC_membrane"/>
    <property type="match status" value="2"/>
</dbReference>
<evidence type="ECO:0000259" key="15">
    <source>
        <dbReference type="PROSITE" id="PS50893"/>
    </source>
</evidence>
<dbReference type="InterPro" id="IPR003439">
    <property type="entry name" value="ABC_transporter-like_ATP-bd"/>
</dbReference>
<dbReference type="SUPFAM" id="SSF52540">
    <property type="entry name" value="P-loop containing nucleoside triphosphate hydrolases"/>
    <property type="match status" value="1"/>
</dbReference>
<dbReference type="InterPro" id="IPR011527">
    <property type="entry name" value="ABC1_TM_dom"/>
</dbReference>
<evidence type="ECO:0000256" key="7">
    <source>
        <dbReference type="ARBA" id="ARBA00022741"/>
    </source>
</evidence>
<protein>
    <recommendedName>
        <fullName evidence="3">ABC-type xenobiotic transporter</fullName>
        <ecNumber evidence="3">7.6.2.2</ecNumber>
    </recommendedName>
</protein>
<feature type="transmembrane region" description="Helical" evidence="14">
    <location>
        <begin position="862"/>
        <end position="879"/>
    </location>
</feature>
<dbReference type="FunFam" id="1.20.1560.10:FF:000003">
    <property type="entry name" value="ABC transporter C family member 10"/>
    <property type="match status" value="1"/>
</dbReference>
<evidence type="ECO:0000313" key="17">
    <source>
        <dbReference type="EMBL" id="KAA8541700.1"/>
    </source>
</evidence>
<dbReference type="GO" id="GO:0005524">
    <property type="term" value="F:ATP binding"/>
    <property type="evidence" value="ECO:0007669"/>
    <property type="project" value="UniProtKB-KW"/>
</dbReference>
<gene>
    <name evidence="17" type="ORF">F0562_022852</name>
</gene>
<dbReference type="FunFam" id="1.20.1560.10:FF:000002">
    <property type="entry name" value="ABC transporter C family member 5"/>
    <property type="match status" value="1"/>
</dbReference>
<feature type="transmembrane region" description="Helical" evidence="14">
    <location>
        <begin position="836"/>
        <end position="856"/>
    </location>
</feature>
<dbReference type="AlphaFoldDB" id="A0A5J5BHF5"/>
<keyword evidence="8" id="KW-0067">ATP-binding</keyword>
<evidence type="ECO:0000256" key="3">
    <source>
        <dbReference type="ARBA" id="ARBA00012191"/>
    </source>
</evidence>
<comment type="catalytic activity">
    <reaction evidence="12">
        <text>ATP + H2O + xenobioticSide 1 = ADP + phosphate + xenobioticSide 2.</text>
        <dbReference type="EC" id="7.6.2.2"/>
    </reaction>
</comment>
<keyword evidence="6" id="KW-0677">Repeat</keyword>
<dbReference type="GO" id="GO:0016020">
    <property type="term" value="C:membrane"/>
    <property type="evidence" value="ECO:0007669"/>
    <property type="project" value="UniProtKB-SubCell"/>
</dbReference>
<keyword evidence="9" id="KW-1278">Translocase</keyword>
<keyword evidence="4" id="KW-0813">Transport</keyword>